<dbReference type="PIRSF" id="PIRSF006276">
    <property type="entry name" value="UspA"/>
    <property type="match status" value="1"/>
</dbReference>
<evidence type="ECO:0000256" key="5">
    <source>
        <dbReference type="PIRNR" id="PIRNR006276"/>
    </source>
</evidence>
<protein>
    <recommendedName>
        <fullName evidence="5">Universal stress protein</fullName>
    </recommendedName>
</protein>
<dbReference type="InterPro" id="IPR014729">
    <property type="entry name" value="Rossmann-like_a/b/a_fold"/>
</dbReference>
<dbReference type="GO" id="GO:0005737">
    <property type="term" value="C:cytoplasm"/>
    <property type="evidence" value="ECO:0007669"/>
    <property type="project" value="UniProtKB-SubCell"/>
</dbReference>
<dbReference type="RefSeq" id="WP_004140958.1">
    <property type="nucleotide sequence ID" value="NZ_CAUPBE010000134.1"/>
</dbReference>
<dbReference type="PANTHER" id="PTHR46268:SF23">
    <property type="entry name" value="UNIVERSAL STRESS PROTEIN A-RELATED"/>
    <property type="match status" value="1"/>
</dbReference>
<evidence type="ECO:0000313" key="8">
    <source>
        <dbReference type="Proteomes" id="UP000190837"/>
    </source>
</evidence>
<accession>A0A1C3H2H7</accession>
<gene>
    <name evidence="7" type="ORF">CHUV0807_0470</name>
</gene>
<dbReference type="EMBL" id="FKLO01000023">
    <property type="protein sequence ID" value="SAM58659.1"/>
    <property type="molecule type" value="Genomic_DNA"/>
</dbReference>
<dbReference type="GeneID" id="84788688"/>
<dbReference type="OMA" id="YGGDIPM"/>
<dbReference type="InterPro" id="IPR006015">
    <property type="entry name" value="Universal_stress_UspA"/>
</dbReference>
<evidence type="ECO:0000256" key="1">
    <source>
        <dbReference type="ARBA" id="ARBA00004496"/>
    </source>
</evidence>
<evidence type="ECO:0000256" key="4">
    <source>
        <dbReference type="ARBA" id="ARBA00022490"/>
    </source>
</evidence>
<dbReference type="Gene3D" id="3.40.50.620">
    <property type="entry name" value="HUPs"/>
    <property type="match status" value="1"/>
</dbReference>
<evidence type="ECO:0000259" key="6">
    <source>
        <dbReference type="Pfam" id="PF00582"/>
    </source>
</evidence>
<comment type="similarity">
    <text evidence="2 5">Belongs to the universal stress protein A family.</text>
</comment>
<dbReference type="Proteomes" id="UP000190837">
    <property type="component" value="Unassembled WGS sequence"/>
</dbReference>
<comment type="subunit">
    <text evidence="3">Homodimer.</text>
</comment>
<sequence>MRYKNVLLVTDLREDSDIVASRAKCMLEGTDAKLRVLHVMEETVLTAGYEIVPIIPISNEDEIISGAREKLQQLLARHKIVADDAHVETALSTRRGILDYCEKIKPDLVVIGRHVRTGLASLLGATADDILPGVNCDVLVVKLGEPV</sequence>
<organism evidence="7 8">
    <name type="scientific">Cardiobacterium hominis</name>
    <dbReference type="NCBI Taxonomy" id="2718"/>
    <lineage>
        <taxon>Bacteria</taxon>
        <taxon>Pseudomonadati</taxon>
        <taxon>Pseudomonadota</taxon>
        <taxon>Gammaproteobacteria</taxon>
        <taxon>Cardiobacteriales</taxon>
        <taxon>Cardiobacteriaceae</taxon>
        <taxon>Cardiobacterium</taxon>
    </lineage>
</organism>
<evidence type="ECO:0000256" key="2">
    <source>
        <dbReference type="ARBA" id="ARBA00008791"/>
    </source>
</evidence>
<keyword evidence="4 5" id="KW-0963">Cytoplasm</keyword>
<dbReference type="Pfam" id="PF00582">
    <property type="entry name" value="Usp"/>
    <property type="match status" value="1"/>
</dbReference>
<evidence type="ECO:0000256" key="3">
    <source>
        <dbReference type="ARBA" id="ARBA00011738"/>
    </source>
</evidence>
<reference evidence="8" key="1">
    <citation type="submission" date="2016-04" db="EMBL/GenBank/DDBJ databases">
        <authorList>
            <person name="Tagini F."/>
        </authorList>
    </citation>
    <scope>NUCLEOTIDE SEQUENCE [LARGE SCALE GENOMIC DNA]</scope>
    <source>
        <strain evidence="8">CHUV0807</strain>
    </source>
</reference>
<name>A0A1C3H2H7_9GAMM</name>
<dbReference type="PRINTS" id="PR01438">
    <property type="entry name" value="UNVRSLSTRESS"/>
</dbReference>
<proteinExistence type="inferred from homology"/>
<dbReference type="PANTHER" id="PTHR46268">
    <property type="entry name" value="STRESS RESPONSE PROTEIN NHAX"/>
    <property type="match status" value="1"/>
</dbReference>
<dbReference type="AlphaFoldDB" id="A0A1C3H2H7"/>
<dbReference type="InterPro" id="IPR006016">
    <property type="entry name" value="UspA"/>
</dbReference>
<comment type="subcellular location">
    <subcellularLocation>
        <location evidence="1 5">Cytoplasm</location>
    </subcellularLocation>
</comment>
<feature type="domain" description="UspA" evidence="6">
    <location>
        <begin position="3"/>
        <end position="142"/>
    </location>
</feature>
<dbReference type="CDD" id="cd00293">
    <property type="entry name" value="USP-like"/>
    <property type="match status" value="1"/>
</dbReference>
<evidence type="ECO:0000313" key="7">
    <source>
        <dbReference type="EMBL" id="SAM58659.1"/>
    </source>
</evidence>
<dbReference type="SUPFAM" id="SSF52402">
    <property type="entry name" value="Adenine nucleotide alpha hydrolases-like"/>
    <property type="match status" value="1"/>
</dbReference>